<sequence length="173" mass="19682">MKQRGHVGMLVVKAKKEIKHSLDRHLLVKHFNHHLRAQVVQIPLTAAAAPVRSFHVPIPDSLNTLSEFMNFMEPALTRNGDYAKAKIGYVPALWFCRNASGETVDDDDFSLFFKRKLDNTSLYNLATIEWELPKEARPGVYRPRHLGLPKRTNDSPNEYYFTGASSAFTEGIK</sequence>
<dbReference type="Proteomes" id="UP001164539">
    <property type="component" value="Chromosome 14"/>
</dbReference>
<proteinExistence type="predicted"/>
<accession>A0ACC1WT56</accession>
<keyword evidence="2" id="KW-1185">Reference proteome</keyword>
<reference evidence="1 2" key="1">
    <citation type="journal article" date="2023" name="Science">
        <title>Complex scaffold remodeling in plant triterpene biosynthesis.</title>
        <authorList>
            <person name="De La Pena R."/>
            <person name="Hodgson H."/>
            <person name="Liu J.C."/>
            <person name="Stephenson M.J."/>
            <person name="Martin A.C."/>
            <person name="Owen C."/>
            <person name="Harkess A."/>
            <person name="Leebens-Mack J."/>
            <person name="Jimenez L.E."/>
            <person name="Osbourn A."/>
            <person name="Sattely E.S."/>
        </authorList>
    </citation>
    <scope>NUCLEOTIDE SEQUENCE [LARGE SCALE GENOMIC DNA]</scope>
    <source>
        <strain evidence="2">cv. JPN11</strain>
        <tissue evidence="1">Leaf</tissue>
    </source>
</reference>
<dbReference type="EMBL" id="CM051407">
    <property type="protein sequence ID" value="KAJ4702228.1"/>
    <property type="molecule type" value="Genomic_DNA"/>
</dbReference>
<organism evidence="1 2">
    <name type="scientific">Melia azedarach</name>
    <name type="common">Chinaberry tree</name>
    <dbReference type="NCBI Taxonomy" id="155640"/>
    <lineage>
        <taxon>Eukaryota</taxon>
        <taxon>Viridiplantae</taxon>
        <taxon>Streptophyta</taxon>
        <taxon>Embryophyta</taxon>
        <taxon>Tracheophyta</taxon>
        <taxon>Spermatophyta</taxon>
        <taxon>Magnoliopsida</taxon>
        <taxon>eudicotyledons</taxon>
        <taxon>Gunneridae</taxon>
        <taxon>Pentapetalae</taxon>
        <taxon>rosids</taxon>
        <taxon>malvids</taxon>
        <taxon>Sapindales</taxon>
        <taxon>Meliaceae</taxon>
        <taxon>Melia</taxon>
    </lineage>
</organism>
<name>A0ACC1WT56_MELAZ</name>
<evidence type="ECO:0000313" key="2">
    <source>
        <dbReference type="Proteomes" id="UP001164539"/>
    </source>
</evidence>
<protein>
    <submittedName>
        <fullName evidence="1">Neutral ceramidase</fullName>
    </submittedName>
</protein>
<gene>
    <name evidence="1" type="ORF">OWV82_025339</name>
</gene>
<evidence type="ECO:0000313" key="1">
    <source>
        <dbReference type="EMBL" id="KAJ4702228.1"/>
    </source>
</evidence>
<comment type="caution">
    <text evidence="1">The sequence shown here is derived from an EMBL/GenBank/DDBJ whole genome shotgun (WGS) entry which is preliminary data.</text>
</comment>